<sequence length="212" mass="22900">MENQLQHRGECCPACGEGLLHARVETQVVEYGGQTGEIPLHYTVCDTCGSELAGPADALANKRAMIAFRKQVDGLLAGVEIRVFRQRYKLKQETAAALFGGGKIGFSRYENDDVAQSAAMDSLLRLCAASPGNVLTLAKQKQIALSAETVAAIKDHCRDQLMTIAPAVQKMLDRELAAQRKQASVNAANDRATRAEGNVNQTVELSRWSKAA</sequence>
<dbReference type="InterPro" id="IPR032758">
    <property type="entry name" value="MqsA/HigA-2"/>
</dbReference>
<name>A0ABX1NYK4_9RHOO</name>
<organism evidence="2 3">
    <name type="scientific">Aromatoleum bremense</name>
    <dbReference type="NCBI Taxonomy" id="76115"/>
    <lineage>
        <taxon>Bacteria</taxon>
        <taxon>Pseudomonadati</taxon>
        <taxon>Pseudomonadota</taxon>
        <taxon>Betaproteobacteria</taxon>
        <taxon>Rhodocyclales</taxon>
        <taxon>Rhodocyclaceae</taxon>
        <taxon>Aromatoleum</taxon>
    </lineage>
</organism>
<accession>A0ABX1NYK4</accession>
<dbReference type="NCBIfam" id="TIGR03830">
    <property type="entry name" value="CxxCG_CxxCG_HTH"/>
    <property type="match status" value="1"/>
</dbReference>
<dbReference type="RefSeq" id="WP_169203219.1">
    <property type="nucleotide sequence ID" value="NZ_CP059467.1"/>
</dbReference>
<comment type="caution">
    <text evidence="2">The sequence shown here is derived from an EMBL/GenBank/DDBJ whole genome shotgun (WGS) entry which is preliminary data.</text>
</comment>
<evidence type="ECO:0000256" key="1">
    <source>
        <dbReference type="SAM" id="MobiDB-lite"/>
    </source>
</evidence>
<keyword evidence="3" id="KW-1185">Reference proteome</keyword>
<protein>
    <submittedName>
        <fullName evidence="2">YgiT-type zinc finger protein</fullName>
    </submittedName>
</protein>
<evidence type="ECO:0000313" key="2">
    <source>
        <dbReference type="EMBL" id="NMG16651.1"/>
    </source>
</evidence>
<feature type="region of interest" description="Disordered" evidence="1">
    <location>
        <begin position="187"/>
        <end position="212"/>
    </location>
</feature>
<dbReference type="Proteomes" id="UP000633943">
    <property type="component" value="Unassembled WGS sequence"/>
</dbReference>
<reference evidence="2 3" key="1">
    <citation type="submission" date="2019-12" db="EMBL/GenBank/DDBJ databases">
        <title>Comparative genomics gives insights into the taxonomy of the Azoarcus-Aromatoleum group and reveals separate origins of nif in the plant-associated Azoarcus and non-plant-associated Aromatoleum sub-groups.</title>
        <authorList>
            <person name="Lafos M."/>
            <person name="Maluk M."/>
            <person name="Batista M."/>
            <person name="Junghare M."/>
            <person name="Carmona M."/>
            <person name="Faoro H."/>
            <person name="Cruz L.M."/>
            <person name="Battistoni F."/>
            <person name="De Souza E."/>
            <person name="Pedrosa F."/>
            <person name="Chen W.-M."/>
            <person name="Poole P.S."/>
            <person name="Dixon R.A."/>
            <person name="James E.K."/>
        </authorList>
    </citation>
    <scope>NUCLEOTIDE SEQUENCE [LARGE SCALE GENOMIC DNA]</scope>
    <source>
        <strain evidence="2 3">PbN1</strain>
    </source>
</reference>
<gene>
    <name evidence="2" type="ORF">GPA24_14075</name>
</gene>
<dbReference type="Gene3D" id="3.10.20.860">
    <property type="match status" value="1"/>
</dbReference>
<dbReference type="Pfam" id="PF15731">
    <property type="entry name" value="MqsA_antitoxin"/>
    <property type="match status" value="1"/>
</dbReference>
<dbReference type="InterPro" id="IPR010982">
    <property type="entry name" value="Lambda_DNA-bd_dom_sf"/>
</dbReference>
<dbReference type="InterPro" id="IPR022453">
    <property type="entry name" value="Znf_MqsA-type"/>
</dbReference>
<evidence type="ECO:0000313" key="3">
    <source>
        <dbReference type="Proteomes" id="UP000633943"/>
    </source>
</evidence>
<dbReference type="NCBIfam" id="TIGR03831">
    <property type="entry name" value="YgiT_finger"/>
    <property type="match status" value="1"/>
</dbReference>
<dbReference type="InterPro" id="IPR022452">
    <property type="entry name" value="MqsA"/>
</dbReference>
<dbReference type="Gene3D" id="1.10.260.40">
    <property type="entry name" value="lambda repressor-like DNA-binding domains"/>
    <property type="match status" value="1"/>
</dbReference>
<dbReference type="EMBL" id="WTVP01000042">
    <property type="protein sequence ID" value="NMG16651.1"/>
    <property type="molecule type" value="Genomic_DNA"/>
</dbReference>
<proteinExistence type="predicted"/>